<name>A0A4U1C4Q3_9SPHI</name>
<gene>
    <name evidence="1" type="ORF">FA046_03960</name>
</gene>
<dbReference type="OrthoDB" id="773290at2"/>
<sequence length="66" mass="7266">MKKLSTSVSPFLMMIIPVILFVGLSLAGTENQSQEEFSGNSLSVKNATTTMVKVGEQSLMRFLLRK</sequence>
<protein>
    <submittedName>
        <fullName evidence="1">Uncharacterized protein</fullName>
    </submittedName>
</protein>
<dbReference type="RefSeq" id="WP_136825046.1">
    <property type="nucleotide sequence ID" value="NZ_SWBP01000001.1"/>
</dbReference>
<dbReference type="AlphaFoldDB" id="A0A4U1C4Q3"/>
<dbReference type="Proteomes" id="UP000308181">
    <property type="component" value="Unassembled WGS sequence"/>
</dbReference>
<proteinExistence type="predicted"/>
<evidence type="ECO:0000313" key="2">
    <source>
        <dbReference type="Proteomes" id="UP000308181"/>
    </source>
</evidence>
<organism evidence="1 2">
    <name type="scientific">Pedobacter cryophilus</name>
    <dbReference type="NCBI Taxonomy" id="2571271"/>
    <lineage>
        <taxon>Bacteria</taxon>
        <taxon>Pseudomonadati</taxon>
        <taxon>Bacteroidota</taxon>
        <taxon>Sphingobacteriia</taxon>
        <taxon>Sphingobacteriales</taxon>
        <taxon>Sphingobacteriaceae</taxon>
        <taxon>Pedobacter</taxon>
    </lineage>
</organism>
<dbReference type="EMBL" id="SWBP01000001">
    <property type="protein sequence ID" value="TKC00840.1"/>
    <property type="molecule type" value="Genomic_DNA"/>
</dbReference>
<evidence type="ECO:0000313" key="1">
    <source>
        <dbReference type="EMBL" id="TKC00840.1"/>
    </source>
</evidence>
<reference evidence="1 2" key="1">
    <citation type="submission" date="2019-04" db="EMBL/GenBank/DDBJ databases">
        <title>Pedobacter sp. AR-3-17 sp. nov., isolated from Arctic soil.</title>
        <authorList>
            <person name="Dahal R.H."/>
            <person name="Kim D.-U."/>
        </authorList>
    </citation>
    <scope>NUCLEOTIDE SEQUENCE [LARGE SCALE GENOMIC DNA]</scope>
    <source>
        <strain evidence="1 2">AR-3-17</strain>
    </source>
</reference>
<keyword evidence="2" id="KW-1185">Reference proteome</keyword>
<comment type="caution">
    <text evidence="1">The sequence shown here is derived from an EMBL/GenBank/DDBJ whole genome shotgun (WGS) entry which is preliminary data.</text>
</comment>
<accession>A0A4U1C4Q3</accession>